<evidence type="ECO:0000313" key="1">
    <source>
        <dbReference type="EMBL" id="MDQ0153405.1"/>
    </source>
</evidence>
<sequence length="207" mass="23412">MNEKIIEMQEEKNEHVVKLIKPYVFEGTEYTEINLSKVENLKIKDAVDAQKELFGQGEVATAMLTETTSAFARQIAVKGSDYPEEFFKFMPRGTFKQVVAAVREIINVSVKEGTHVMKFETPYSFEKKTYKEVDLSGIGDLTAMNESEAENAMAREGFMITETSLNYYYPCVLASMATGQPITFFTGLPICETLKLKAMVNDPNFFE</sequence>
<accession>A0AAE3VC05</accession>
<protein>
    <recommendedName>
        <fullName evidence="3">Phage tail assembly protein</fullName>
    </recommendedName>
</protein>
<dbReference type="RefSeq" id="WP_307255358.1">
    <property type="nucleotide sequence ID" value="NZ_JAUSTO010000019.1"/>
</dbReference>
<reference evidence="1" key="1">
    <citation type="submission" date="2023-07" db="EMBL/GenBank/DDBJ databases">
        <title>Genomic Encyclopedia of Type Strains, Phase IV (KMG-IV): sequencing the most valuable type-strain genomes for metagenomic binning, comparative biology and taxonomic classification.</title>
        <authorList>
            <person name="Goeker M."/>
        </authorList>
    </citation>
    <scope>NUCLEOTIDE SEQUENCE</scope>
    <source>
        <strain evidence="1">DSM 19659</strain>
    </source>
</reference>
<evidence type="ECO:0008006" key="3">
    <source>
        <dbReference type="Google" id="ProtNLM"/>
    </source>
</evidence>
<comment type="caution">
    <text evidence="1">The sequence shown here is derived from an EMBL/GenBank/DDBJ whole genome shotgun (WGS) entry which is preliminary data.</text>
</comment>
<keyword evidence="2" id="KW-1185">Reference proteome</keyword>
<evidence type="ECO:0000313" key="2">
    <source>
        <dbReference type="Proteomes" id="UP001241537"/>
    </source>
</evidence>
<organism evidence="1 2">
    <name type="scientific">Moryella indoligenes</name>
    <dbReference type="NCBI Taxonomy" id="371674"/>
    <lineage>
        <taxon>Bacteria</taxon>
        <taxon>Bacillati</taxon>
        <taxon>Bacillota</taxon>
        <taxon>Clostridia</taxon>
        <taxon>Lachnospirales</taxon>
        <taxon>Lachnospiraceae</taxon>
        <taxon>Moryella</taxon>
    </lineage>
</organism>
<dbReference type="EMBL" id="JAUSTO010000019">
    <property type="protein sequence ID" value="MDQ0153405.1"/>
    <property type="molecule type" value="Genomic_DNA"/>
</dbReference>
<gene>
    <name evidence="1" type="ORF">J2S20_002125</name>
</gene>
<dbReference type="AlphaFoldDB" id="A0AAE3VC05"/>
<dbReference type="Proteomes" id="UP001241537">
    <property type="component" value="Unassembled WGS sequence"/>
</dbReference>
<name>A0AAE3VC05_9FIRM</name>
<proteinExistence type="predicted"/>